<dbReference type="EMBL" id="CM056807">
    <property type="protein sequence ID" value="KAJ8705839.1"/>
    <property type="molecule type" value="Genomic_DNA"/>
</dbReference>
<organism evidence="1 2">
    <name type="scientific">Mythimna loreyi</name>
    <dbReference type="NCBI Taxonomy" id="667449"/>
    <lineage>
        <taxon>Eukaryota</taxon>
        <taxon>Metazoa</taxon>
        <taxon>Ecdysozoa</taxon>
        <taxon>Arthropoda</taxon>
        <taxon>Hexapoda</taxon>
        <taxon>Insecta</taxon>
        <taxon>Pterygota</taxon>
        <taxon>Neoptera</taxon>
        <taxon>Endopterygota</taxon>
        <taxon>Lepidoptera</taxon>
        <taxon>Glossata</taxon>
        <taxon>Ditrysia</taxon>
        <taxon>Noctuoidea</taxon>
        <taxon>Noctuidae</taxon>
        <taxon>Noctuinae</taxon>
        <taxon>Hadenini</taxon>
        <taxon>Mythimna</taxon>
    </lineage>
</organism>
<dbReference type="Proteomes" id="UP001231649">
    <property type="component" value="Chromosome 31"/>
</dbReference>
<comment type="caution">
    <text evidence="1">The sequence shown here is derived from an EMBL/GenBank/DDBJ whole genome shotgun (WGS) entry which is preliminary data.</text>
</comment>
<evidence type="ECO:0000313" key="1">
    <source>
        <dbReference type="EMBL" id="KAJ8705839.1"/>
    </source>
</evidence>
<gene>
    <name evidence="1" type="ORF">PYW08_012885</name>
</gene>
<keyword evidence="2" id="KW-1185">Reference proteome</keyword>
<sequence>MDYYLAAFGNSTTPSPISWGHEDPVEKYHRDYTNTYYIVNDNERMNSKSTSLSSSPFRSKGAIIIRIVGSLIGLLVVLIVIYILTTRKRRTRGGLVLAVRAEAGVQSPPSYGTPSQPDPGLNSNLPPSYQQCTPYSMNEYAGGIPPSKHQPYEDHHHKQASDAFMDNERRACAEHVTPESKTELVFQDGRILERLSLNGSDKTDKMLTVK</sequence>
<evidence type="ECO:0000313" key="2">
    <source>
        <dbReference type="Proteomes" id="UP001231649"/>
    </source>
</evidence>
<name>A0ACC2Q1J3_9NEOP</name>
<accession>A0ACC2Q1J3</accession>
<proteinExistence type="predicted"/>
<reference evidence="1" key="1">
    <citation type="submission" date="2023-03" db="EMBL/GenBank/DDBJ databases">
        <title>Chromosome-level genomes of two armyworms, Mythimna separata and Mythimna loreyi, provide insights into the biosynthesis and reception of sex pheromones.</title>
        <authorList>
            <person name="Zhao H."/>
        </authorList>
    </citation>
    <scope>NUCLEOTIDE SEQUENCE</scope>
    <source>
        <strain evidence="1">BeijingLab</strain>
    </source>
</reference>
<protein>
    <submittedName>
        <fullName evidence="1">Uncharacterized protein</fullName>
    </submittedName>
</protein>